<evidence type="ECO:0000313" key="2">
    <source>
        <dbReference type="EMBL" id="CAE7222886.1"/>
    </source>
</evidence>
<dbReference type="AlphaFoldDB" id="A0A812KF59"/>
<evidence type="ECO:0000256" key="1">
    <source>
        <dbReference type="SAM" id="MobiDB-lite"/>
    </source>
</evidence>
<dbReference type="OrthoDB" id="409921at2759"/>
<name>A0A812KF59_9DINO</name>
<comment type="caution">
    <text evidence="2">The sequence shown here is derived from an EMBL/GenBank/DDBJ whole genome shotgun (WGS) entry which is preliminary data.</text>
</comment>
<evidence type="ECO:0000313" key="3">
    <source>
        <dbReference type="Proteomes" id="UP000604046"/>
    </source>
</evidence>
<dbReference type="Proteomes" id="UP000604046">
    <property type="component" value="Unassembled WGS sequence"/>
</dbReference>
<feature type="region of interest" description="Disordered" evidence="1">
    <location>
        <begin position="297"/>
        <end position="321"/>
    </location>
</feature>
<protein>
    <submittedName>
        <fullName evidence="2">Uncharacterized protein</fullName>
    </submittedName>
</protein>
<proteinExistence type="predicted"/>
<feature type="region of interest" description="Disordered" evidence="1">
    <location>
        <begin position="162"/>
        <end position="199"/>
    </location>
</feature>
<sequence>MPIADDKVVCEIVAAVVLRALPRRLVPARSFMSASFQIAQSLIDAWLAACDSSFSAPLSADALKGRLCSLVGTTCTTAWWDDASERLKGTSPTLPLQRKLAEVLKRGRGLRSVPVPAKDSGAGGEAWPERGAAWVLVALEDVVGSVASHSARKAAAAAAAAAGRPSTAGSRPGTAQRPVTGTQGGRHQFQPPTRLHEGAGPSKLVERLRLLAIKHFVAAAKADDDLQNCPLVATCLADVAMGLAPHVDSDDLMAQPEYRERLVAWAAQECQNQSDPSAIQKAIQEAMKVTPAAAAAKGQLAPAKGPSAAASRSQPSGSARAGSWLPKVFVREFNAEGDEVEPDSGEDVDAAGL</sequence>
<accession>A0A812KF59</accession>
<gene>
    <name evidence="2" type="ORF">SNAT2548_LOCUS8353</name>
</gene>
<organism evidence="2 3">
    <name type="scientific">Symbiodinium natans</name>
    <dbReference type="NCBI Taxonomy" id="878477"/>
    <lineage>
        <taxon>Eukaryota</taxon>
        <taxon>Sar</taxon>
        <taxon>Alveolata</taxon>
        <taxon>Dinophyceae</taxon>
        <taxon>Suessiales</taxon>
        <taxon>Symbiodiniaceae</taxon>
        <taxon>Symbiodinium</taxon>
    </lineage>
</organism>
<dbReference type="EMBL" id="CAJNDS010000613">
    <property type="protein sequence ID" value="CAE7222886.1"/>
    <property type="molecule type" value="Genomic_DNA"/>
</dbReference>
<reference evidence="2" key="1">
    <citation type="submission" date="2021-02" db="EMBL/GenBank/DDBJ databases">
        <authorList>
            <person name="Dougan E. K."/>
            <person name="Rhodes N."/>
            <person name="Thang M."/>
            <person name="Chan C."/>
        </authorList>
    </citation>
    <scope>NUCLEOTIDE SEQUENCE</scope>
</reference>
<feature type="compositionally biased region" description="Low complexity" evidence="1">
    <location>
        <begin position="297"/>
        <end position="306"/>
    </location>
</feature>
<keyword evidence="3" id="KW-1185">Reference proteome</keyword>